<evidence type="ECO:0000256" key="6">
    <source>
        <dbReference type="ARBA" id="ARBA00022840"/>
    </source>
</evidence>
<evidence type="ECO:0000256" key="11">
    <source>
        <dbReference type="RuleBase" id="RU003651"/>
    </source>
</evidence>
<dbReference type="InterPro" id="IPR027417">
    <property type="entry name" value="P-loop_NTPase"/>
</dbReference>
<organism evidence="14">
    <name type="scientific">Chlorella variabilis</name>
    <name type="common">Green alga</name>
    <dbReference type="NCBI Taxonomy" id="554065"/>
    <lineage>
        <taxon>Eukaryota</taxon>
        <taxon>Viridiplantae</taxon>
        <taxon>Chlorophyta</taxon>
        <taxon>core chlorophytes</taxon>
        <taxon>Trebouxiophyceae</taxon>
        <taxon>Chlorellales</taxon>
        <taxon>Chlorellaceae</taxon>
        <taxon>Chlorella clade</taxon>
        <taxon>Chlorella</taxon>
    </lineage>
</organism>
<dbReference type="Pfam" id="PF00004">
    <property type="entry name" value="AAA"/>
    <property type="match status" value="1"/>
</dbReference>
<evidence type="ECO:0000313" key="13">
    <source>
        <dbReference type="EMBL" id="EFN50862.1"/>
    </source>
</evidence>
<reference evidence="13 14" key="1">
    <citation type="journal article" date="2010" name="Plant Cell">
        <title>The Chlorella variabilis NC64A genome reveals adaptation to photosymbiosis, coevolution with viruses, and cryptic sex.</title>
        <authorList>
            <person name="Blanc G."/>
            <person name="Duncan G."/>
            <person name="Agarkova I."/>
            <person name="Borodovsky M."/>
            <person name="Gurnon J."/>
            <person name="Kuo A."/>
            <person name="Lindquist E."/>
            <person name="Lucas S."/>
            <person name="Pangilinan J."/>
            <person name="Polle J."/>
            <person name="Salamov A."/>
            <person name="Terry A."/>
            <person name="Yamada T."/>
            <person name="Dunigan D.D."/>
            <person name="Grigoriev I.V."/>
            <person name="Claverie J.M."/>
            <person name="Van Etten J.L."/>
        </authorList>
    </citation>
    <scope>NUCLEOTIDE SEQUENCE [LARGE SCALE GENOMIC DNA]</scope>
    <source>
        <strain evidence="13 14">NC64A</strain>
    </source>
</reference>
<dbReference type="RefSeq" id="XP_005842964.1">
    <property type="nucleotide sequence ID" value="XM_005842902.1"/>
</dbReference>
<dbReference type="eggNOG" id="KOG0736">
    <property type="taxonomic scope" value="Eukaryota"/>
</dbReference>
<dbReference type="InParanoid" id="E1ZTL6"/>
<dbReference type="OMA" id="ASEWVGW"/>
<dbReference type="STRING" id="554065.E1ZTL6"/>
<evidence type="ECO:0000256" key="8">
    <source>
        <dbReference type="ARBA" id="ARBA00034811"/>
    </source>
</evidence>
<dbReference type="PANTHER" id="PTHR23077">
    <property type="entry name" value="AAA-FAMILY ATPASE"/>
    <property type="match status" value="1"/>
</dbReference>
<dbReference type="InterPro" id="IPR050168">
    <property type="entry name" value="AAA_ATPase_domain"/>
</dbReference>
<dbReference type="GO" id="GO:0005829">
    <property type="term" value="C:cytosol"/>
    <property type="evidence" value="ECO:0007669"/>
    <property type="project" value="TreeGrafter"/>
</dbReference>
<dbReference type="PANTHER" id="PTHR23077:SF9">
    <property type="entry name" value="PEROXISOMAL ATPASE PEX6"/>
    <property type="match status" value="1"/>
</dbReference>
<dbReference type="InterPro" id="IPR003960">
    <property type="entry name" value="ATPase_AAA_CS"/>
</dbReference>
<evidence type="ECO:0000256" key="1">
    <source>
        <dbReference type="ARBA" id="ARBA00004370"/>
    </source>
</evidence>
<dbReference type="GeneID" id="17350299"/>
<comment type="similarity">
    <text evidence="2 11">Belongs to the AAA ATPase family.</text>
</comment>
<evidence type="ECO:0000256" key="5">
    <source>
        <dbReference type="ARBA" id="ARBA00022801"/>
    </source>
</evidence>
<dbReference type="GO" id="GO:0016887">
    <property type="term" value="F:ATP hydrolysis activity"/>
    <property type="evidence" value="ECO:0007669"/>
    <property type="project" value="InterPro"/>
</dbReference>
<dbReference type="KEGG" id="cvr:CHLNCDRAFT_28658"/>
<keyword evidence="6 11" id="KW-0067">ATP-binding</keyword>
<keyword evidence="14" id="KW-1185">Reference proteome</keyword>
<keyword evidence="7" id="KW-0472">Membrane</keyword>
<evidence type="ECO:0000256" key="10">
    <source>
        <dbReference type="ARBA" id="ARBA00048778"/>
    </source>
</evidence>
<dbReference type="InterPro" id="IPR003959">
    <property type="entry name" value="ATPase_AAA_core"/>
</dbReference>
<keyword evidence="4 11" id="KW-0547">Nucleotide-binding</keyword>
<dbReference type="EMBL" id="GL433872">
    <property type="protein sequence ID" value="EFN50862.1"/>
    <property type="molecule type" value="Genomic_DNA"/>
</dbReference>
<dbReference type="InterPro" id="IPR003593">
    <property type="entry name" value="AAA+_ATPase"/>
</dbReference>
<dbReference type="GO" id="GO:0005778">
    <property type="term" value="C:peroxisomal membrane"/>
    <property type="evidence" value="ECO:0007669"/>
    <property type="project" value="TreeGrafter"/>
</dbReference>
<dbReference type="FunFam" id="3.40.50.300:FF:000109">
    <property type="entry name" value="Peroxisomal biogenesis factor 6"/>
    <property type="match status" value="1"/>
</dbReference>
<dbReference type="GO" id="GO:0005524">
    <property type="term" value="F:ATP binding"/>
    <property type="evidence" value="ECO:0007669"/>
    <property type="project" value="UniProtKB-KW"/>
</dbReference>
<keyword evidence="5" id="KW-0378">Hydrolase</keyword>
<evidence type="ECO:0000256" key="4">
    <source>
        <dbReference type="ARBA" id="ARBA00022741"/>
    </source>
</evidence>
<dbReference type="InterPro" id="IPR047533">
    <property type="entry name" value="RecA-like_PEX6_r2"/>
</dbReference>
<comment type="catalytic activity">
    <reaction evidence="10">
        <text>ATP + H2O = ADP + phosphate + H(+)</text>
        <dbReference type="Rhea" id="RHEA:13065"/>
        <dbReference type="ChEBI" id="CHEBI:15377"/>
        <dbReference type="ChEBI" id="CHEBI:15378"/>
        <dbReference type="ChEBI" id="CHEBI:30616"/>
        <dbReference type="ChEBI" id="CHEBI:43474"/>
        <dbReference type="ChEBI" id="CHEBI:456216"/>
    </reaction>
    <physiologicalReaction direction="left-to-right" evidence="10">
        <dbReference type="Rhea" id="RHEA:13066"/>
    </physiologicalReaction>
</comment>
<dbReference type="CDD" id="cd19527">
    <property type="entry name" value="RecA-like_PEX6_r2"/>
    <property type="match status" value="1"/>
</dbReference>
<accession>E1ZTL6</accession>
<dbReference type="AlphaFoldDB" id="E1ZTL6"/>
<evidence type="ECO:0000256" key="9">
    <source>
        <dbReference type="ARBA" id="ARBA00034920"/>
    </source>
</evidence>
<dbReference type="Proteomes" id="UP000008141">
    <property type="component" value="Unassembled WGS sequence"/>
</dbReference>
<proteinExistence type="inferred from homology"/>
<evidence type="ECO:0000256" key="2">
    <source>
        <dbReference type="ARBA" id="ARBA00006914"/>
    </source>
</evidence>
<dbReference type="OrthoDB" id="2187at2759"/>
<evidence type="ECO:0000313" key="14">
    <source>
        <dbReference type="Proteomes" id="UP000008141"/>
    </source>
</evidence>
<gene>
    <name evidence="13" type="ORF">CHLNCDRAFT_28658</name>
</gene>
<dbReference type="SMART" id="SM00382">
    <property type="entry name" value="AAA"/>
    <property type="match status" value="1"/>
</dbReference>
<dbReference type="PROSITE" id="PS00674">
    <property type="entry name" value="AAA"/>
    <property type="match status" value="1"/>
</dbReference>
<dbReference type="Gene3D" id="3.40.50.300">
    <property type="entry name" value="P-loop containing nucleotide triphosphate hydrolases"/>
    <property type="match status" value="1"/>
</dbReference>
<dbReference type="GO" id="GO:0016558">
    <property type="term" value="P:protein import into peroxisome matrix"/>
    <property type="evidence" value="ECO:0007669"/>
    <property type="project" value="TreeGrafter"/>
</dbReference>
<sequence>IPSVKWEDVGGLHDIKRAILDTVELPLKHPELFAGGLRRRSGVLLYGPPGTGKTLLAKAVATECSISFLSVKGPELINMYVGESERQIREASVFARARRARPCVVFFDELDSLAPARGRGSDSGGVMDRVVSQLLAEIDGVQVGDVFLVGATNRPDLLDPALLRPGRLDKLLYVGIASEWVGWVGTG</sequence>
<evidence type="ECO:0000256" key="7">
    <source>
        <dbReference type="ARBA" id="ARBA00023136"/>
    </source>
</evidence>
<protein>
    <recommendedName>
        <fullName evidence="8">Peroxisomal ATPase PEX6</fullName>
    </recommendedName>
    <alternativeName>
        <fullName evidence="9">Peroxin-6</fullName>
    </alternativeName>
</protein>
<keyword evidence="3" id="KW-0962">Peroxisome biogenesis</keyword>
<evidence type="ECO:0000256" key="3">
    <source>
        <dbReference type="ARBA" id="ARBA00022593"/>
    </source>
</evidence>
<name>E1ZTL6_CHLVA</name>
<feature type="non-terminal residue" evidence="13">
    <location>
        <position position="1"/>
    </location>
</feature>
<evidence type="ECO:0000259" key="12">
    <source>
        <dbReference type="SMART" id="SM00382"/>
    </source>
</evidence>
<comment type="subcellular location">
    <subcellularLocation>
        <location evidence="1">Membrane</location>
    </subcellularLocation>
</comment>
<feature type="domain" description="AAA+ ATPase" evidence="12">
    <location>
        <begin position="39"/>
        <end position="178"/>
    </location>
</feature>
<dbReference type="SUPFAM" id="SSF52540">
    <property type="entry name" value="P-loop containing nucleoside triphosphate hydrolases"/>
    <property type="match status" value="1"/>
</dbReference>